<dbReference type="EMBL" id="JABFAB010000008">
    <property type="protein sequence ID" value="MBA0656361.1"/>
    <property type="molecule type" value="Genomic_DNA"/>
</dbReference>
<dbReference type="OrthoDB" id="1751334at2759"/>
<feature type="non-terminal residue" evidence="1">
    <location>
        <position position="152"/>
    </location>
</feature>
<dbReference type="AlphaFoldDB" id="A0A7J8V0T2"/>
<accession>A0A7J8V0T2</accession>
<name>A0A7J8V0T2_9ROSI</name>
<keyword evidence="2" id="KW-1185">Reference proteome</keyword>
<proteinExistence type="predicted"/>
<organism evidence="1 2">
    <name type="scientific">Gossypium klotzschianum</name>
    <dbReference type="NCBI Taxonomy" id="34286"/>
    <lineage>
        <taxon>Eukaryota</taxon>
        <taxon>Viridiplantae</taxon>
        <taxon>Streptophyta</taxon>
        <taxon>Embryophyta</taxon>
        <taxon>Tracheophyta</taxon>
        <taxon>Spermatophyta</taxon>
        <taxon>Magnoliopsida</taxon>
        <taxon>eudicotyledons</taxon>
        <taxon>Gunneridae</taxon>
        <taxon>Pentapetalae</taxon>
        <taxon>rosids</taxon>
        <taxon>malvids</taxon>
        <taxon>Malvales</taxon>
        <taxon>Malvaceae</taxon>
        <taxon>Malvoideae</taxon>
        <taxon>Gossypium</taxon>
    </lineage>
</organism>
<reference evidence="1 2" key="1">
    <citation type="journal article" date="2019" name="Genome Biol. Evol.">
        <title>Insights into the evolution of the New World diploid cottons (Gossypium, subgenus Houzingenia) based on genome sequencing.</title>
        <authorList>
            <person name="Grover C.E."/>
            <person name="Arick M.A. 2nd"/>
            <person name="Thrash A."/>
            <person name="Conover J.L."/>
            <person name="Sanders W.S."/>
            <person name="Peterson D.G."/>
            <person name="Frelichowski J.E."/>
            <person name="Scheffler J.A."/>
            <person name="Scheffler B.E."/>
            <person name="Wendel J.F."/>
        </authorList>
    </citation>
    <scope>NUCLEOTIDE SEQUENCE [LARGE SCALE GENOMIC DNA]</scope>
    <source>
        <strain evidence="1">57</strain>
        <tissue evidence="1">Leaf</tissue>
    </source>
</reference>
<dbReference type="Proteomes" id="UP000593573">
    <property type="component" value="Unassembled WGS sequence"/>
</dbReference>
<evidence type="ECO:0000313" key="1">
    <source>
        <dbReference type="EMBL" id="MBA0656361.1"/>
    </source>
</evidence>
<gene>
    <name evidence="1" type="ORF">Goklo_008726</name>
</gene>
<comment type="caution">
    <text evidence="1">The sequence shown here is derived from an EMBL/GenBank/DDBJ whole genome shotgun (WGS) entry which is preliminary data.</text>
</comment>
<evidence type="ECO:0000313" key="2">
    <source>
        <dbReference type="Proteomes" id="UP000593573"/>
    </source>
</evidence>
<protein>
    <submittedName>
        <fullName evidence="1">Uncharacterized protein</fullName>
    </submittedName>
</protein>
<sequence length="152" mass="17863">SSITVDRKLLEGSGFLAGGQYSPGVQVEPETHKCIHREVEIRDAPILSSMRKVYHHFRGRAVTIEIAGGWFRTHRVFFSEYIKICENRYVHIPTREPIIVLELACAPDYMPWLRIHDKPYLLSEEYRRRQIHVERERRGRLNPRRKDDGTGP</sequence>